<dbReference type="PANTHER" id="PTHR21485:SF3">
    <property type="entry name" value="N-ACYLNEURAMINATE CYTIDYLYLTRANSFERASE"/>
    <property type="match status" value="1"/>
</dbReference>
<dbReference type="InterPro" id="IPR036412">
    <property type="entry name" value="HAD-like_sf"/>
</dbReference>
<sequence>MPHLSLSELQARLATIRLLVLDVDGVMTDGGLYYTETGEELKKFNVKDGLGIQLAMKAGIEVAIVSAGSSKATLYRAKRLGIPHLFTRVEDKRFTVKFLCEQLGLSFEQVAYMGDDLVDLPAMQAVGCPITVADAVSEIREISLYVTERSGGEGAVREICDVLVRAVIGAVEQ</sequence>
<dbReference type="AlphaFoldDB" id="A0A1Z4JBE1"/>
<dbReference type="InterPro" id="IPR006549">
    <property type="entry name" value="HAD-SF_hydro_IIIA"/>
</dbReference>
<evidence type="ECO:0000256" key="2">
    <source>
        <dbReference type="ARBA" id="ARBA00005893"/>
    </source>
</evidence>
<dbReference type="SFLD" id="SFLDG01136">
    <property type="entry name" value="C1.6:_Phosphoserine_Phosphatas"/>
    <property type="match status" value="1"/>
</dbReference>
<name>A0A1Z4JBE1_LEPBY</name>
<feature type="binding site" evidence="7">
    <location>
        <position position="115"/>
    </location>
    <ligand>
        <name>Mg(2+)</name>
        <dbReference type="ChEBI" id="CHEBI:18420"/>
    </ligand>
</feature>
<dbReference type="GO" id="GO:0016788">
    <property type="term" value="F:hydrolase activity, acting on ester bonds"/>
    <property type="evidence" value="ECO:0007669"/>
    <property type="project" value="InterPro"/>
</dbReference>
<evidence type="ECO:0000256" key="7">
    <source>
        <dbReference type="PIRSR" id="PIRSR006118-2"/>
    </source>
</evidence>
<proteinExistence type="inferred from homology"/>
<keyword evidence="5 8" id="KW-0378">Hydrolase</keyword>
<keyword evidence="6 7" id="KW-0460">Magnesium</keyword>
<dbReference type="EMBL" id="AP018203">
    <property type="protein sequence ID" value="BAY54089.1"/>
    <property type="molecule type" value="Genomic_DNA"/>
</dbReference>
<dbReference type="Pfam" id="PF08282">
    <property type="entry name" value="Hydrolase_3"/>
    <property type="match status" value="1"/>
</dbReference>
<comment type="subunit">
    <text evidence="3">Homotetramer.</text>
</comment>
<dbReference type="NCBIfam" id="TIGR01662">
    <property type="entry name" value="HAD-SF-IIIA"/>
    <property type="match status" value="1"/>
</dbReference>
<feature type="binding site" evidence="7">
    <location>
        <position position="22"/>
    </location>
    <ligand>
        <name>Mg(2+)</name>
        <dbReference type="ChEBI" id="CHEBI:18420"/>
    </ligand>
</feature>
<gene>
    <name evidence="8" type="ORF">NIES2135_09030</name>
</gene>
<dbReference type="SFLD" id="SFLDS00003">
    <property type="entry name" value="Haloacid_Dehalogenase"/>
    <property type="match status" value="1"/>
</dbReference>
<dbReference type="GO" id="GO:0046872">
    <property type="term" value="F:metal ion binding"/>
    <property type="evidence" value="ECO:0007669"/>
    <property type="project" value="UniProtKB-KW"/>
</dbReference>
<evidence type="ECO:0000313" key="9">
    <source>
        <dbReference type="Proteomes" id="UP000217895"/>
    </source>
</evidence>
<keyword evidence="9" id="KW-1185">Reference proteome</keyword>
<dbReference type="InterPro" id="IPR010023">
    <property type="entry name" value="KdsC_fam"/>
</dbReference>
<keyword evidence="4 7" id="KW-0479">Metal-binding</keyword>
<protein>
    <submittedName>
        <fullName evidence="8">HAD-superfamily hydrolase subfamily IIIA</fullName>
    </submittedName>
</protein>
<evidence type="ECO:0000256" key="4">
    <source>
        <dbReference type="ARBA" id="ARBA00022723"/>
    </source>
</evidence>
<accession>A0A1Z4JBE1</accession>
<organism evidence="8 9">
    <name type="scientific">Leptolyngbya boryana NIES-2135</name>
    <dbReference type="NCBI Taxonomy" id="1973484"/>
    <lineage>
        <taxon>Bacteria</taxon>
        <taxon>Bacillati</taxon>
        <taxon>Cyanobacteriota</taxon>
        <taxon>Cyanophyceae</taxon>
        <taxon>Leptolyngbyales</taxon>
        <taxon>Leptolyngbyaceae</taxon>
        <taxon>Leptolyngbya group</taxon>
        <taxon>Leptolyngbya</taxon>
    </lineage>
</organism>
<dbReference type="GO" id="GO:0008781">
    <property type="term" value="F:N-acylneuraminate cytidylyltransferase activity"/>
    <property type="evidence" value="ECO:0007669"/>
    <property type="project" value="TreeGrafter"/>
</dbReference>
<dbReference type="SFLD" id="SFLDG01138">
    <property type="entry name" value="C1.6.2:_Deoxy-d-mannose-octulo"/>
    <property type="match status" value="1"/>
</dbReference>
<dbReference type="PANTHER" id="PTHR21485">
    <property type="entry name" value="HAD SUPERFAMILY MEMBERS CMAS AND KDSC"/>
    <property type="match status" value="1"/>
</dbReference>
<evidence type="ECO:0000256" key="1">
    <source>
        <dbReference type="ARBA" id="ARBA00001946"/>
    </source>
</evidence>
<dbReference type="InterPro" id="IPR023214">
    <property type="entry name" value="HAD_sf"/>
</dbReference>
<dbReference type="PIRSF" id="PIRSF006118">
    <property type="entry name" value="KDO8-P_Ptase"/>
    <property type="match status" value="1"/>
</dbReference>
<evidence type="ECO:0000256" key="3">
    <source>
        <dbReference type="ARBA" id="ARBA00011881"/>
    </source>
</evidence>
<feature type="binding site" evidence="7">
    <location>
        <position position="24"/>
    </location>
    <ligand>
        <name>substrate</name>
    </ligand>
</feature>
<dbReference type="Gene3D" id="3.40.50.1000">
    <property type="entry name" value="HAD superfamily/HAD-like"/>
    <property type="match status" value="1"/>
</dbReference>
<dbReference type="FunFam" id="3.40.50.1000:FF:000029">
    <property type="entry name" value="3-deoxy-D-manno-octulosonate 8-phosphate phosphatase KdsC"/>
    <property type="match status" value="1"/>
</dbReference>
<comment type="cofactor">
    <cofactor evidence="1 7">
        <name>Mg(2+)</name>
        <dbReference type="ChEBI" id="CHEBI:18420"/>
    </cofactor>
</comment>
<evidence type="ECO:0000256" key="5">
    <source>
        <dbReference type="ARBA" id="ARBA00022801"/>
    </source>
</evidence>
<comment type="similarity">
    <text evidence="2">Belongs to the KdsC family.</text>
</comment>
<dbReference type="SUPFAM" id="SSF56784">
    <property type="entry name" value="HAD-like"/>
    <property type="match status" value="1"/>
</dbReference>
<dbReference type="Proteomes" id="UP000217895">
    <property type="component" value="Chromosome"/>
</dbReference>
<reference evidence="8 9" key="1">
    <citation type="submission" date="2017-06" db="EMBL/GenBank/DDBJ databases">
        <title>Genome sequencing of cyanobaciteial culture collection at National Institute for Environmental Studies (NIES).</title>
        <authorList>
            <person name="Hirose Y."/>
            <person name="Shimura Y."/>
            <person name="Fujisawa T."/>
            <person name="Nakamura Y."/>
            <person name="Kawachi M."/>
        </authorList>
    </citation>
    <scope>NUCLEOTIDE SEQUENCE [LARGE SCALE GENOMIC DNA]</scope>
    <source>
        <strain evidence="8 9">NIES-2135</strain>
    </source>
</reference>
<evidence type="ECO:0000256" key="6">
    <source>
        <dbReference type="ARBA" id="ARBA00022842"/>
    </source>
</evidence>
<dbReference type="NCBIfam" id="TIGR01670">
    <property type="entry name" value="KdsC-phosphatas"/>
    <property type="match status" value="1"/>
</dbReference>
<evidence type="ECO:0000313" key="8">
    <source>
        <dbReference type="EMBL" id="BAY54089.1"/>
    </source>
</evidence>
<dbReference type="CDD" id="cd01630">
    <property type="entry name" value="HAD_KDO-like"/>
    <property type="match status" value="1"/>
</dbReference>
<dbReference type="InterPro" id="IPR050793">
    <property type="entry name" value="CMP-NeuNAc_synthase"/>
</dbReference>